<reference evidence="1 2" key="1">
    <citation type="submission" date="2018-06" db="EMBL/GenBank/DDBJ databases">
        <authorList>
            <consortium name="Pathogen Informatics"/>
            <person name="Doyle S."/>
        </authorList>
    </citation>
    <scope>NUCLEOTIDE SEQUENCE [LARGE SCALE GENOMIC DNA]</scope>
    <source>
        <strain evidence="1 2">NCTC10526</strain>
    </source>
</reference>
<evidence type="ECO:0000313" key="1">
    <source>
        <dbReference type="EMBL" id="SUD90410.1"/>
    </source>
</evidence>
<gene>
    <name evidence="1" type="ORF">NCTC10526_00736</name>
</gene>
<dbReference type="STRING" id="1123034.GCA_000685805_00542"/>
<accession>A0A379LII8</accession>
<sequence>MIKRKPLVPTQVLSAEINPIYTVPNGLSAQVMGLTIHNPTDAAITVIINYTPQESVAGATNQVMKRTLQEGESYPCPELVNHTLTTGMSIQASGEGATIIVSGVTFT</sequence>
<dbReference type="AlphaFoldDB" id="A0A379LII8"/>
<dbReference type="EMBL" id="UGVC01000001">
    <property type="protein sequence ID" value="SUD90410.1"/>
    <property type="molecule type" value="Genomic_DNA"/>
</dbReference>
<protein>
    <submittedName>
        <fullName evidence="1">Uncharacterized protein</fullName>
    </submittedName>
</protein>
<evidence type="ECO:0000313" key="2">
    <source>
        <dbReference type="Proteomes" id="UP000254123"/>
    </source>
</evidence>
<dbReference type="RefSeq" id="WP_037031526.1">
    <property type="nucleotide sequence ID" value="NZ_CAJHAQ010000001.1"/>
</dbReference>
<dbReference type="Proteomes" id="UP000254123">
    <property type="component" value="Unassembled WGS sequence"/>
</dbReference>
<name>A0A379LII8_9GAMM</name>
<keyword evidence="2" id="KW-1185">Reference proteome</keyword>
<proteinExistence type="predicted"/>
<organism evidence="1 2">
    <name type="scientific">Psychrobacter phenylpyruvicus</name>
    <dbReference type="NCBI Taxonomy" id="29432"/>
    <lineage>
        <taxon>Bacteria</taxon>
        <taxon>Pseudomonadati</taxon>
        <taxon>Pseudomonadota</taxon>
        <taxon>Gammaproteobacteria</taxon>
        <taxon>Moraxellales</taxon>
        <taxon>Moraxellaceae</taxon>
        <taxon>Psychrobacter</taxon>
    </lineage>
</organism>